<dbReference type="Gene3D" id="1.10.246.230">
    <property type="match status" value="1"/>
</dbReference>
<evidence type="ECO:0000313" key="6">
    <source>
        <dbReference type="EMBL" id="SCC79721.1"/>
    </source>
</evidence>
<keyword evidence="5" id="KW-0012">Acyltransferase</keyword>
<keyword evidence="3" id="KW-0378">Hydrolase</keyword>
<evidence type="ECO:0000313" key="5">
    <source>
        <dbReference type="EMBL" id="KPQ10322.1"/>
    </source>
</evidence>
<dbReference type="Pfam" id="PF01019">
    <property type="entry name" value="G_glu_transpept"/>
    <property type="match status" value="1"/>
</dbReference>
<evidence type="ECO:0000256" key="2">
    <source>
        <dbReference type="ARBA" id="ARBA00022679"/>
    </source>
</evidence>
<dbReference type="PATRIC" id="fig|1653334.4.peg.3559"/>
<evidence type="ECO:0000313" key="7">
    <source>
        <dbReference type="Proteomes" id="UP000050497"/>
    </source>
</evidence>
<dbReference type="PANTHER" id="PTHR43199:SF1">
    <property type="entry name" value="GLUTATHIONE HYDROLASE PROENZYME"/>
    <property type="match status" value="1"/>
</dbReference>
<dbReference type="GO" id="GO:0016787">
    <property type="term" value="F:hydrolase activity"/>
    <property type="evidence" value="ECO:0007669"/>
    <property type="project" value="UniProtKB-KW"/>
</dbReference>
<dbReference type="GO" id="GO:0103068">
    <property type="term" value="F:leukotriene C4 gamma-glutamyl transferase activity"/>
    <property type="evidence" value="ECO:0007669"/>
    <property type="project" value="UniProtKB-EC"/>
</dbReference>
<dbReference type="AlphaFoldDB" id="A0A0N8KE46"/>
<dbReference type="STRING" id="1653334.GA0071312_1117"/>
<dbReference type="EC" id="2.3.2.2" evidence="5"/>
<reference evidence="6 8" key="2">
    <citation type="submission" date="2016-08" db="EMBL/GenBank/DDBJ databases">
        <authorList>
            <person name="Varghese N."/>
            <person name="Submissions Spin"/>
        </authorList>
    </citation>
    <scope>NUCLEOTIDE SEQUENCE [LARGE SCALE GENOMIC DNA]</scope>
    <source>
        <strain evidence="6 8">HL-109</strain>
    </source>
</reference>
<keyword evidence="8" id="KW-1185">Reference proteome</keyword>
<evidence type="ECO:0000313" key="8">
    <source>
        <dbReference type="Proteomes" id="UP000182800"/>
    </source>
</evidence>
<dbReference type="InterPro" id="IPR043137">
    <property type="entry name" value="GGT_ssub_C"/>
</dbReference>
<dbReference type="OrthoDB" id="9781342at2"/>
<dbReference type="InterPro" id="IPR029055">
    <property type="entry name" value="Ntn_hydrolases_N"/>
</dbReference>
<protein>
    <submittedName>
        <fullName evidence="6">Gamma-glutamyltransferase 1 Threonine peptidase. MEROPS family T03</fullName>
    </submittedName>
    <submittedName>
        <fullName evidence="5">Gamma-glutamyltranspeptidase</fullName>
        <ecNumber evidence="5">2.3.2.2</ecNumber>
    </submittedName>
</protein>
<evidence type="ECO:0000256" key="1">
    <source>
        <dbReference type="ARBA" id="ARBA00009381"/>
    </source>
</evidence>
<evidence type="ECO:0000256" key="4">
    <source>
        <dbReference type="ARBA" id="ARBA00023145"/>
    </source>
</evidence>
<dbReference type="EMBL" id="LJSX01000016">
    <property type="protein sequence ID" value="KPQ10322.1"/>
    <property type="molecule type" value="Genomic_DNA"/>
</dbReference>
<dbReference type="InterPro" id="IPR051792">
    <property type="entry name" value="GGT_bact"/>
</dbReference>
<dbReference type="RefSeq" id="WP_083204330.1">
    <property type="nucleotide sequence ID" value="NZ_FMBM01000001.1"/>
</dbReference>
<reference evidence="5 7" key="1">
    <citation type="submission" date="2015-09" db="EMBL/GenBank/DDBJ databases">
        <title>Identification and resolution of microdiversity through metagenomic sequencing of parallel consortia.</title>
        <authorList>
            <person name="Nelson W.C."/>
            <person name="Romine M.F."/>
            <person name="Lindemann S.R."/>
        </authorList>
    </citation>
    <scope>NUCLEOTIDE SEQUENCE [LARGE SCALE GENOMIC DNA]</scope>
    <source>
        <strain evidence="5">HL-109</strain>
    </source>
</reference>
<sequence>MLRRHALSENLSRKAHIRKPVARGAGGVVAAHHRVAAQVGIDILRKGGNAVDAAIATGFAAGVAEPWMSGIGGIGVMLVREAQSGRITVIDFGARSPQGLDPADFPVIGGSDSDLFGWPMVEDNRNVVGAKAIAVPAMVAGHALAHERFGSMPWADLVMPAAEIAQTGVEIDWYGSMIVTTALADLQNDPGCAEHFLRGGLPLMQGPTAGAAAARLPWPALARSLRNIAQEGASTFYTGSLARALIADIAARGGYLSLDDLAAVKAQVREPATLRYRDYDLAVAPELNGGPTMLEALAALEAAHTPSGNVPDAAMYAAMADALKQAWARRLAEMGDGTPHPSSTTNFAVADAQGNLVVCTQTLLSLFGSRVISPETGILMNNGINWFDPRPEAVNAIGPGKRVLANYCPAIATGADDVIALGGAGGRKIIPAMMNLLCFMIDHGMSLEDAMHHPRIDVSGPDKVVADAALPQALLEELAGQHDVTLADRVPYPINFTTASAVRRRVGVNEAGAEPVQPTAEALAV</sequence>
<dbReference type="PRINTS" id="PR01210">
    <property type="entry name" value="GGTRANSPTASE"/>
</dbReference>
<proteinExistence type="inferred from homology"/>
<accession>A0A0N8KE46</accession>
<dbReference type="PANTHER" id="PTHR43199">
    <property type="entry name" value="GLUTATHIONE HYDROLASE"/>
    <property type="match status" value="1"/>
</dbReference>
<keyword evidence="2 5" id="KW-0808">Transferase</keyword>
<organism evidence="5 7">
    <name type="scientific">Saliniramus fredricksonii</name>
    <dbReference type="NCBI Taxonomy" id="1653334"/>
    <lineage>
        <taxon>Bacteria</taxon>
        <taxon>Pseudomonadati</taxon>
        <taxon>Pseudomonadota</taxon>
        <taxon>Alphaproteobacteria</taxon>
        <taxon>Hyphomicrobiales</taxon>
        <taxon>Salinarimonadaceae</taxon>
        <taxon>Saliniramus</taxon>
    </lineage>
</organism>
<dbReference type="Proteomes" id="UP000050497">
    <property type="component" value="Unassembled WGS sequence"/>
</dbReference>
<name>A0A0N8KE46_9HYPH</name>
<dbReference type="Proteomes" id="UP000182800">
    <property type="component" value="Unassembled WGS sequence"/>
</dbReference>
<gene>
    <name evidence="5" type="primary">ggt-6</name>
    <name evidence="6" type="ORF">GA0071312_1117</name>
    <name evidence="5" type="ORF">HLUCCO17_11105</name>
</gene>
<evidence type="ECO:0000256" key="3">
    <source>
        <dbReference type="ARBA" id="ARBA00022801"/>
    </source>
</evidence>
<dbReference type="Gene3D" id="3.60.20.40">
    <property type="match status" value="1"/>
</dbReference>
<dbReference type="EMBL" id="FMBM01000001">
    <property type="protein sequence ID" value="SCC79721.1"/>
    <property type="molecule type" value="Genomic_DNA"/>
</dbReference>
<keyword evidence="4" id="KW-0865">Zymogen</keyword>
<comment type="caution">
    <text evidence="5">The sequence shown here is derived from an EMBL/GenBank/DDBJ whole genome shotgun (WGS) entry which is preliminary data.</text>
</comment>
<comment type="similarity">
    <text evidence="1">Belongs to the gamma-glutamyltransferase family.</text>
</comment>
<dbReference type="SUPFAM" id="SSF56235">
    <property type="entry name" value="N-terminal nucleophile aminohydrolases (Ntn hydrolases)"/>
    <property type="match status" value="1"/>
</dbReference>